<evidence type="ECO:0000313" key="1">
    <source>
        <dbReference type="EMBL" id="KKW92704.1"/>
    </source>
</evidence>
<comment type="caution">
    <text evidence="1">The sequence shown here is derived from an EMBL/GenBank/DDBJ whole genome shotgun (WGS) entry which is preliminary data.</text>
</comment>
<accession>A0A0M3AVX9</accession>
<name>A0A0M3AVX9_9SPHN</name>
<proteinExistence type="predicted"/>
<organism evidence="1 2">
    <name type="scientific">Sphingobium chungbukense</name>
    <dbReference type="NCBI Taxonomy" id="56193"/>
    <lineage>
        <taxon>Bacteria</taxon>
        <taxon>Pseudomonadati</taxon>
        <taxon>Pseudomonadota</taxon>
        <taxon>Alphaproteobacteria</taxon>
        <taxon>Sphingomonadales</taxon>
        <taxon>Sphingomonadaceae</taxon>
        <taxon>Sphingobium</taxon>
    </lineage>
</organism>
<gene>
    <name evidence="1" type="ORF">YP76_07160</name>
</gene>
<protein>
    <submittedName>
        <fullName evidence="1">Uncharacterized protein</fullName>
    </submittedName>
</protein>
<dbReference type="Proteomes" id="UP000033874">
    <property type="component" value="Unassembled WGS sequence"/>
</dbReference>
<dbReference type="STRING" id="56193.YP76_07160"/>
<sequence>MIFQLGCIWRSDNDMTKLWDEIGEACYRAFAAKEKMLHWRINRAALYSLMADERAKQIDARGISFEDRPLYGIPIKVDEYDLRSAPVFELVTLESLDRRNEKARDQH</sequence>
<reference evidence="1 2" key="1">
    <citation type="submission" date="2015-04" db="EMBL/GenBank/DDBJ databases">
        <title>Genome sequence of aromatic hydrocarbons-degrading Sphingobium chungbukense DJ77.</title>
        <authorList>
            <person name="Kim Y.-C."/>
            <person name="Chae J.-C."/>
        </authorList>
    </citation>
    <scope>NUCLEOTIDE SEQUENCE [LARGE SCALE GENOMIC DNA]</scope>
    <source>
        <strain evidence="1 2">DJ77</strain>
    </source>
</reference>
<dbReference type="PATRIC" id="fig|56193.3.peg.1482"/>
<evidence type="ECO:0000313" key="2">
    <source>
        <dbReference type="Proteomes" id="UP000033874"/>
    </source>
</evidence>
<dbReference type="AlphaFoldDB" id="A0A0M3AVX9"/>
<keyword evidence="2" id="KW-1185">Reference proteome</keyword>
<dbReference type="EMBL" id="LBIC01000003">
    <property type="protein sequence ID" value="KKW92704.1"/>
    <property type="molecule type" value="Genomic_DNA"/>
</dbReference>